<dbReference type="UniPathway" id="UPA00079"/>
<comment type="similarity">
    <text evidence="7">Belongs to the TPP enzyme family. MenD subfamily.</text>
</comment>
<evidence type="ECO:0000256" key="7">
    <source>
        <dbReference type="HAMAP-Rule" id="MF_01659"/>
    </source>
</evidence>
<dbReference type="GO" id="GO:0030145">
    <property type="term" value="F:manganese ion binding"/>
    <property type="evidence" value="ECO:0007669"/>
    <property type="project" value="UniProtKB-UniRule"/>
</dbReference>
<dbReference type="PANTHER" id="PTHR42916">
    <property type="entry name" value="2-SUCCINYL-5-ENOLPYRUVYL-6-HYDROXY-3-CYCLOHEXENE-1-CARBOXYLATE SYNTHASE"/>
    <property type="match status" value="1"/>
</dbReference>
<feature type="domain" description="Thiamine pyrophosphate enzyme TPP-binding" evidence="8">
    <location>
        <begin position="419"/>
        <end position="551"/>
    </location>
</feature>
<evidence type="ECO:0000259" key="10">
    <source>
        <dbReference type="Pfam" id="PF16582"/>
    </source>
</evidence>
<dbReference type="UniPathway" id="UPA01057">
    <property type="reaction ID" value="UER00164"/>
</dbReference>
<evidence type="ECO:0000313" key="12">
    <source>
        <dbReference type="Proteomes" id="UP000185426"/>
    </source>
</evidence>
<keyword evidence="6 7" id="KW-0464">Manganese</keyword>
<feature type="domain" description="Menaquinone biosynthesis protein MenD middle" evidence="10">
    <location>
        <begin position="218"/>
        <end position="401"/>
    </location>
</feature>
<dbReference type="Gene3D" id="3.40.50.970">
    <property type="match status" value="2"/>
</dbReference>
<dbReference type="Pfam" id="PF16582">
    <property type="entry name" value="TPP_enzyme_M_2"/>
    <property type="match status" value="1"/>
</dbReference>
<feature type="domain" description="Thiamine pyrophosphate enzyme N-terminal TPP-binding" evidence="9">
    <location>
        <begin position="16"/>
        <end position="122"/>
    </location>
</feature>
<dbReference type="PANTHER" id="PTHR42916:SF1">
    <property type="entry name" value="PROTEIN PHYLLO, CHLOROPLASTIC"/>
    <property type="match status" value="1"/>
</dbReference>
<dbReference type="InterPro" id="IPR011766">
    <property type="entry name" value="TPP_enzyme_TPP-bd"/>
</dbReference>
<comment type="cofactor">
    <cofactor evidence="7">
        <name>Mg(2+)</name>
        <dbReference type="ChEBI" id="CHEBI:18420"/>
    </cofactor>
    <cofactor evidence="7">
        <name>Mn(2+)</name>
        <dbReference type="ChEBI" id="CHEBI:29035"/>
    </cofactor>
</comment>
<evidence type="ECO:0000259" key="8">
    <source>
        <dbReference type="Pfam" id="PF02775"/>
    </source>
</evidence>
<sequence length="581" mass="64400">MNNHIMTTYIGRLMDEFVQGGVKEAVVCPGSRSTPLAMLALAHQDIHVHVLVDERSAAFYALGLAKASQSPVLLICTSGTAAANFYPAIVEAHYSRVPLIVLTADRPHELREVGAPQAIDQQFLFGKFVKWFTDLALPEESQTMLRYVQTAAARANHMSMQEPKGPVQINVPLREPLLPDLSIDPFAREESDTKKVLASGQAFPDDRVMSEIVTALNQSKKGMIVAGELHTQEEKEAVLRLSKALHFPILADPLSLLRNGHENKELIIDAYDSLLKDEALQQQLLPDMVIRFGPMPVSKPLFKWLEKHAEVKQIVVDAAGGFRDPGLSASYVIESTVSAFVAAALNQAVRRKETSFLNCWQNANSSFRTHAACYSDEDLSFEGNVYRQLQHLLPKESVLFIGNSMPIRDVDTFFETQSKPFRMMANRGANGIDGVVSTALGTYAALQQPVTLVIGDLSFYHDMNGLLAAKLMDIPLTVVLINNDGGGIFSFLPQASDEPYYEKLFGTPTGLNFEYASKLYGGTYSKPATKQELHDVYMAHIDAPGLHLIEIETDRHSRVDKHRQMMDDILEEVKKECLLSS</sequence>
<dbReference type="GO" id="GO:0009234">
    <property type="term" value="P:menaquinone biosynthetic process"/>
    <property type="evidence" value="ECO:0007669"/>
    <property type="project" value="UniProtKB-UniRule"/>
</dbReference>
<dbReference type="NCBIfam" id="TIGR00173">
    <property type="entry name" value="menD"/>
    <property type="match status" value="1"/>
</dbReference>
<evidence type="ECO:0000256" key="2">
    <source>
        <dbReference type="ARBA" id="ARBA00022679"/>
    </source>
</evidence>
<accession>A0A1L6ZGC8</accession>
<dbReference type="Pfam" id="PF02776">
    <property type="entry name" value="TPP_enzyme_N"/>
    <property type="match status" value="1"/>
</dbReference>
<evidence type="ECO:0000256" key="5">
    <source>
        <dbReference type="ARBA" id="ARBA00023052"/>
    </source>
</evidence>
<keyword evidence="5 7" id="KW-0786">Thiamine pyrophosphate</keyword>
<comment type="function">
    <text evidence="7">Catalyzes the thiamine diphosphate-dependent decarboxylation of 2-oxoglutarate and the subsequent addition of the resulting succinic semialdehyde-thiamine pyrophosphate anion to isochorismate to yield 2-succinyl-5-enolpyruvyl-6-hydroxy-3-cyclohexene-1-carboxylate (SEPHCHC).</text>
</comment>
<keyword evidence="1 7" id="KW-0474">Menaquinone biosynthesis</keyword>
<reference evidence="11 12" key="1">
    <citation type="submission" date="2016-05" db="EMBL/GenBank/DDBJ databases">
        <title>Complete Genome and Methylome Analysis of Psychrotrophic Bacterial Isolates from Antarctic Lake Untersee.</title>
        <authorList>
            <person name="Fomenkov A."/>
            <person name="Akimov V.N."/>
            <person name="Vasilyeva L.V."/>
            <person name="Andersen D."/>
            <person name="Vincze T."/>
            <person name="Roberts R.J."/>
        </authorList>
    </citation>
    <scope>NUCLEOTIDE SEQUENCE [LARGE SCALE GENOMIC DNA]</scope>
    <source>
        <strain evidence="11 12">U14-5</strain>
    </source>
</reference>
<dbReference type="EMBL" id="CP015607">
    <property type="protein sequence ID" value="APT45569.1"/>
    <property type="molecule type" value="Genomic_DNA"/>
</dbReference>
<dbReference type="SUPFAM" id="SSF52518">
    <property type="entry name" value="Thiamin diphosphate-binding fold (THDP-binding)"/>
    <property type="match status" value="2"/>
</dbReference>
<comment type="subunit">
    <text evidence="7">Homodimer.</text>
</comment>
<dbReference type="RefSeq" id="WP_075621955.1">
    <property type="nucleotide sequence ID" value="NZ_CP015607.1"/>
</dbReference>
<comment type="cofactor">
    <cofactor evidence="7">
        <name>thiamine diphosphate</name>
        <dbReference type="ChEBI" id="CHEBI:58937"/>
    </cofactor>
    <text evidence="7">Binds 1 thiamine pyrophosphate per subunit.</text>
</comment>
<dbReference type="GO" id="GO:0070204">
    <property type="term" value="F:2-succinyl-5-enolpyruvyl-6-hydroxy-3-cyclohexene-1-carboxylic-acid synthase activity"/>
    <property type="evidence" value="ECO:0007669"/>
    <property type="project" value="UniProtKB-UniRule"/>
</dbReference>
<dbReference type="AlphaFoldDB" id="A0A1L6ZGC8"/>
<dbReference type="InterPro" id="IPR029061">
    <property type="entry name" value="THDP-binding"/>
</dbReference>
<dbReference type="GO" id="GO:0000287">
    <property type="term" value="F:magnesium ion binding"/>
    <property type="evidence" value="ECO:0007669"/>
    <property type="project" value="UniProtKB-UniRule"/>
</dbReference>
<evidence type="ECO:0000256" key="1">
    <source>
        <dbReference type="ARBA" id="ARBA00022428"/>
    </source>
</evidence>
<evidence type="ECO:0000256" key="4">
    <source>
        <dbReference type="ARBA" id="ARBA00022842"/>
    </source>
</evidence>
<evidence type="ECO:0000256" key="3">
    <source>
        <dbReference type="ARBA" id="ARBA00022723"/>
    </source>
</evidence>
<dbReference type="InterPro" id="IPR029035">
    <property type="entry name" value="DHS-like_NAD/FAD-binding_dom"/>
</dbReference>
<evidence type="ECO:0000313" key="11">
    <source>
        <dbReference type="EMBL" id="APT45569.1"/>
    </source>
</evidence>
<dbReference type="CDD" id="cd02009">
    <property type="entry name" value="TPP_SHCHC_synthase"/>
    <property type="match status" value="1"/>
</dbReference>
<gene>
    <name evidence="7" type="primary">menD</name>
    <name evidence="11" type="ORF">BSA145_06475</name>
</gene>
<dbReference type="GO" id="GO:0030976">
    <property type="term" value="F:thiamine pyrophosphate binding"/>
    <property type="evidence" value="ECO:0007669"/>
    <property type="project" value="UniProtKB-UniRule"/>
</dbReference>
<name>A0A1L6ZGC8_BACIA</name>
<comment type="catalytic activity">
    <reaction evidence="7">
        <text>isochorismate + 2-oxoglutarate + H(+) = 5-enolpyruvoyl-6-hydroxy-2-succinyl-cyclohex-3-ene-1-carboxylate + CO2</text>
        <dbReference type="Rhea" id="RHEA:25593"/>
        <dbReference type="ChEBI" id="CHEBI:15378"/>
        <dbReference type="ChEBI" id="CHEBI:16526"/>
        <dbReference type="ChEBI" id="CHEBI:16810"/>
        <dbReference type="ChEBI" id="CHEBI:29780"/>
        <dbReference type="ChEBI" id="CHEBI:58818"/>
        <dbReference type="EC" id="2.2.1.9"/>
    </reaction>
</comment>
<dbReference type="PIRSF" id="PIRSF004983">
    <property type="entry name" value="MenD"/>
    <property type="match status" value="1"/>
</dbReference>
<comment type="pathway">
    <text evidence="7">Quinol/quinone metabolism; 1,4-dihydroxy-2-naphthoate biosynthesis; 1,4-dihydroxy-2-naphthoate from chorismate: step 2/7.</text>
</comment>
<dbReference type="EC" id="2.2.1.9" evidence="7"/>
<dbReference type="HAMAP" id="MF_01659">
    <property type="entry name" value="MenD"/>
    <property type="match status" value="1"/>
</dbReference>
<dbReference type="Gene3D" id="3.40.50.1220">
    <property type="entry name" value="TPP-binding domain"/>
    <property type="match status" value="1"/>
</dbReference>
<protein>
    <recommendedName>
        <fullName evidence="7">2-succinyl-5-enolpyruvyl-6-hydroxy-3-cyclohexene-1-carboxylate synthase</fullName>
        <shortName evidence="7">SEPHCHC synthase</shortName>
        <ecNumber evidence="7">2.2.1.9</ecNumber>
    </recommendedName>
    <alternativeName>
        <fullName evidence="7">Menaquinone biosynthesis protein MenD</fullName>
    </alternativeName>
</protein>
<comment type="pathway">
    <text evidence="7">Quinol/quinone metabolism; menaquinone biosynthesis.</text>
</comment>
<dbReference type="Pfam" id="PF02775">
    <property type="entry name" value="TPP_enzyme_C"/>
    <property type="match status" value="1"/>
</dbReference>
<dbReference type="InterPro" id="IPR012001">
    <property type="entry name" value="Thiamin_PyroP_enz_TPP-bd_dom"/>
</dbReference>
<dbReference type="InterPro" id="IPR032264">
    <property type="entry name" value="MenD_middle"/>
</dbReference>
<dbReference type="Proteomes" id="UP000185426">
    <property type="component" value="Chromosome"/>
</dbReference>
<dbReference type="InterPro" id="IPR004433">
    <property type="entry name" value="MenaQ_synth_MenD"/>
</dbReference>
<keyword evidence="2 7" id="KW-0808">Transferase</keyword>
<organism evidence="11 12">
    <name type="scientific">Bacillus safensis</name>
    <dbReference type="NCBI Taxonomy" id="561879"/>
    <lineage>
        <taxon>Bacteria</taxon>
        <taxon>Bacillati</taxon>
        <taxon>Bacillota</taxon>
        <taxon>Bacilli</taxon>
        <taxon>Bacillales</taxon>
        <taxon>Bacillaceae</taxon>
        <taxon>Bacillus</taxon>
    </lineage>
</organism>
<proteinExistence type="inferred from homology"/>
<keyword evidence="3 7" id="KW-0479">Metal-binding</keyword>
<keyword evidence="4 7" id="KW-0460">Magnesium</keyword>
<evidence type="ECO:0000256" key="6">
    <source>
        <dbReference type="ARBA" id="ARBA00023211"/>
    </source>
</evidence>
<evidence type="ECO:0000259" key="9">
    <source>
        <dbReference type="Pfam" id="PF02776"/>
    </source>
</evidence>
<dbReference type="CDD" id="cd07037">
    <property type="entry name" value="TPP_PYR_MenD"/>
    <property type="match status" value="1"/>
</dbReference>
<dbReference type="SUPFAM" id="SSF52467">
    <property type="entry name" value="DHS-like NAD/FAD-binding domain"/>
    <property type="match status" value="1"/>
</dbReference>